<evidence type="ECO:0000313" key="2">
    <source>
        <dbReference type="Proteomes" id="UP000602381"/>
    </source>
</evidence>
<organism evidence="1 2">
    <name type="scientific">Iodidimonas muriae</name>
    <dbReference type="NCBI Taxonomy" id="261467"/>
    <lineage>
        <taxon>Bacteria</taxon>
        <taxon>Pseudomonadati</taxon>
        <taxon>Pseudomonadota</taxon>
        <taxon>Alphaproteobacteria</taxon>
        <taxon>Iodidimonadales</taxon>
        <taxon>Iodidimonadaceae</taxon>
        <taxon>Iodidimonas</taxon>
    </lineage>
</organism>
<comment type="caution">
    <text evidence="1">The sequence shown here is derived from an EMBL/GenBank/DDBJ whole genome shotgun (WGS) entry which is preliminary data.</text>
</comment>
<accession>A0ABQ2L5D6</accession>
<dbReference type="Proteomes" id="UP000602381">
    <property type="component" value="Unassembled WGS sequence"/>
</dbReference>
<sequence>MYRATSVILALVIGVCGAVGAGRSYAQDTTTEATAPAYKLDIEFSGKLLKRMKVINRVERIREERFRKSLVDEPGMRSSLQSQGVSLFRDVEWAGERLIPDLHGYTVEALVRGMVARNLARAVPDFAGEIRLKLDRIKVDNHPVAYLRASHSYVVGKLEVRDADGHKIFEDKMTFPLVADFSLDSNYDGPRFAFAQTDESNRVGPVLAHFVEKALERVWPDQEEAIVGPLIIRLAGPDVSTIR</sequence>
<reference evidence="2" key="1">
    <citation type="journal article" date="2019" name="Int. J. Syst. Evol. Microbiol.">
        <title>The Global Catalogue of Microorganisms (GCM) 10K type strain sequencing project: providing services to taxonomists for standard genome sequencing and annotation.</title>
        <authorList>
            <consortium name="The Broad Institute Genomics Platform"/>
            <consortium name="The Broad Institute Genome Sequencing Center for Infectious Disease"/>
            <person name="Wu L."/>
            <person name="Ma J."/>
        </authorList>
    </citation>
    <scope>NUCLEOTIDE SEQUENCE [LARGE SCALE GENOMIC DNA]</scope>
    <source>
        <strain evidence="2">JCM 17843</strain>
    </source>
</reference>
<proteinExistence type="predicted"/>
<dbReference type="RefSeq" id="WP_150004549.1">
    <property type="nucleotide sequence ID" value="NZ_BMOV01000001.1"/>
</dbReference>
<gene>
    <name evidence="1" type="ORF">GCM10007972_00250</name>
</gene>
<protein>
    <submittedName>
        <fullName evidence="1">Uncharacterized protein</fullName>
    </submittedName>
</protein>
<keyword evidence="2" id="KW-1185">Reference proteome</keyword>
<evidence type="ECO:0000313" key="1">
    <source>
        <dbReference type="EMBL" id="GGO04149.1"/>
    </source>
</evidence>
<dbReference type="EMBL" id="BMOV01000001">
    <property type="protein sequence ID" value="GGO04149.1"/>
    <property type="molecule type" value="Genomic_DNA"/>
</dbReference>
<name>A0ABQ2L5D6_9PROT</name>